<dbReference type="EMBL" id="AAMD01000072">
    <property type="protein sequence ID" value="EAU65778.1"/>
    <property type="molecule type" value="Genomic_DNA"/>
</dbReference>
<proteinExistence type="predicted"/>
<reference evidence="1 3" key="2">
    <citation type="journal article" date="2011" name="Mol. Biol. Evol.">
        <title>Comparative genomic analysis of fruiting body formation in Myxococcales.</title>
        <authorList>
            <person name="Huntley S."/>
            <person name="Hamann N."/>
            <person name="Wegener-Feldbrugge S."/>
            <person name="Treuner-Lange A."/>
            <person name="Kube M."/>
            <person name="Reinhardt R."/>
            <person name="Klages S."/>
            <person name="Muller R."/>
            <person name="Ronning C.M."/>
            <person name="Nierman W.C."/>
            <person name="Sogaard-Andersen L."/>
        </authorList>
    </citation>
    <scope>NUCLEOTIDE SEQUENCE [LARGE SCALE GENOMIC DNA]</scope>
    <source>
        <strain evidence="1 3">DW4/3-1</strain>
    </source>
</reference>
<accession>Q08Z54</accession>
<sequence>MARRDDPLCRSARLEASGPAGLTAAAYLASGGTPLLASETRLGPAAPGFLVGAGDVGAPGAEVLARVLPEVNPDALGTEAEGRLAELPAAWGGAAPWVALGGGGERGGVVFRGSAGCVWCFGETVRTLGPPPTGVLGIALGALGALLFQRLRLGQGPALGGRWCTAPGQVEDMALRRCAKCR</sequence>
<protein>
    <submittedName>
        <fullName evidence="1">Conserved uncharacterized protein</fullName>
    </submittedName>
</protein>
<dbReference type="HOGENOM" id="CLU_1481158_0_0_7"/>
<dbReference type="OrthoDB" id="5504010at2"/>
<dbReference type="EMBL" id="CP002271">
    <property type="protein sequence ID" value="ADO72302.1"/>
    <property type="molecule type" value="Genomic_DNA"/>
</dbReference>
<organism evidence="2 4">
    <name type="scientific">Stigmatella aurantiaca (strain DW4/3-1)</name>
    <dbReference type="NCBI Taxonomy" id="378806"/>
    <lineage>
        <taxon>Bacteria</taxon>
        <taxon>Pseudomonadati</taxon>
        <taxon>Myxococcota</taxon>
        <taxon>Myxococcia</taxon>
        <taxon>Myxococcales</taxon>
        <taxon>Cystobacterineae</taxon>
        <taxon>Archangiaceae</taxon>
        <taxon>Stigmatella</taxon>
    </lineage>
</organism>
<keyword evidence="3" id="KW-1185">Reference proteome</keyword>
<dbReference type="Proteomes" id="UP000032702">
    <property type="component" value="Unassembled WGS sequence"/>
</dbReference>
<evidence type="ECO:0000313" key="1">
    <source>
        <dbReference type="EMBL" id="ADO72302.1"/>
    </source>
</evidence>
<dbReference type="KEGG" id="sur:STAUR_4522"/>
<dbReference type="RefSeq" id="WP_002614912.1">
    <property type="nucleotide sequence ID" value="NC_014623.1"/>
</dbReference>
<evidence type="ECO:0000313" key="2">
    <source>
        <dbReference type="EMBL" id="EAU65778.1"/>
    </source>
</evidence>
<gene>
    <name evidence="1" type="ordered locus">STAUR_4522</name>
    <name evidence="2" type="ORF">STIAU_6759</name>
</gene>
<dbReference type="STRING" id="378806.STAUR_4522"/>
<dbReference type="eggNOG" id="COG0476">
    <property type="taxonomic scope" value="Bacteria"/>
</dbReference>
<evidence type="ECO:0000313" key="3">
    <source>
        <dbReference type="Proteomes" id="UP000001351"/>
    </source>
</evidence>
<reference evidence="2 4" key="1">
    <citation type="submission" date="2006-04" db="EMBL/GenBank/DDBJ databases">
        <authorList>
            <person name="Nierman W.C."/>
        </authorList>
    </citation>
    <scope>NUCLEOTIDE SEQUENCE [LARGE SCALE GENOMIC DNA]</scope>
    <source>
        <strain evidence="2 4">DW4/3-1</strain>
    </source>
</reference>
<dbReference type="Proteomes" id="UP000001351">
    <property type="component" value="Chromosome"/>
</dbReference>
<evidence type="ECO:0000313" key="4">
    <source>
        <dbReference type="Proteomes" id="UP000032702"/>
    </source>
</evidence>
<name>Q08Z54_STIAD</name>
<dbReference type="AlphaFoldDB" id="Q08Z54"/>